<reference evidence="2" key="3">
    <citation type="submission" date="2015-06" db="UniProtKB">
        <authorList>
            <consortium name="EnsemblProtists"/>
        </authorList>
    </citation>
    <scope>IDENTIFICATION</scope>
</reference>
<dbReference type="AlphaFoldDB" id="L1JAW0"/>
<dbReference type="GeneID" id="17302113"/>
<reference evidence="1 3" key="1">
    <citation type="journal article" date="2012" name="Nature">
        <title>Algal genomes reveal evolutionary mosaicism and the fate of nucleomorphs.</title>
        <authorList>
            <consortium name="DOE Joint Genome Institute"/>
            <person name="Curtis B.A."/>
            <person name="Tanifuji G."/>
            <person name="Burki F."/>
            <person name="Gruber A."/>
            <person name="Irimia M."/>
            <person name="Maruyama S."/>
            <person name="Arias M.C."/>
            <person name="Ball S.G."/>
            <person name="Gile G.H."/>
            <person name="Hirakawa Y."/>
            <person name="Hopkins J.F."/>
            <person name="Kuo A."/>
            <person name="Rensing S.A."/>
            <person name="Schmutz J."/>
            <person name="Symeonidi A."/>
            <person name="Elias M."/>
            <person name="Eveleigh R.J."/>
            <person name="Herman E.K."/>
            <person name="Klute M.J."/>
            <person name="Nakayama T."/>
            <person name="Obornik M."/>
            <person name="Reyes-Prieto A."/>
            <person name="Armbrust E.V."/>
            <person name="Aves S.J."/>
            <person name="Beiko R.G."/>
            <person name="Coutinho P."/>
            <person name="Dacks J.B."/>
            <person name="Durnford D.G."/>
            <person name="Fast N.M."/>
            <person name="Green B.R."/>
            <person name="Grisdale C.J."/>
            <person name="Hempel F."/>
            <person name="Henrissat B."/>
            <person name="Hoppner M.P."/>
            <person name="Ishida K."/>
            <person name="Kim E."/>
            <person name="Koreny L."/>
            <person name="Kroth P.G."/>
            <person name="Liu Y."/>
            <person name="Malik S.B."/>
            <person name="Maier U.G."/>
            <person name="McRose D."/>
            <person name="Mock T."/>
            <person name="Neilson J.A."/>
            <person name="Onodera N.T."/>
            <person name="Poole A.M."/>
            <person name="Pritham E.J."/>
            <person name="Richards T.A."/>
            <person name="Rocap G."/>
            <person name="Roy S.W."/>
            <person name="Sarai C."/>
            <person name="Schaack S."/>
            <person name="Shirato S."/>
            <person name="Slamovits C.H."/>
            <person name="Spencer D.F."/>
            <person name="Suzuki S."/>
            <person name="Worden A.Z."/>
            <person name="Zauner S."/>
            <person name="Barry K."/>
            <person name="Bell C."/>
            <person name="Bharti A.K."/>
            <person name="Crow J.A."/>
            <person name="Grimwood J."/>
            <person name="Kramer R."/>
            <person name="Lindquist E."/>
            <person name="Lucas S."/>
            <person name="Salamov A."/>
            <person name="McFadden G.I."/>
            <person name="Lane C.E."/>
            <person name="Keeling P.J."/>
            <person name="Gray M.W."/>
            <person name="Grigoriev I.V."/>
            <person name="Archibald J.M."/>
        </authorList>
    </citation>
    <scope>NUCLEOTIDE SEQUENCE</scope>
    <source>
        <strain evidence="1 3">CCMP2712</strain>
    </source>
</reference>
<dbReference type="PaxDb" id="55529-EKX45447"/>
<sequence length="333" mass="36311">MLPRGGLIAAIHGKKRRTRAEEDHNVLSLLEPPHVYKDRMEAVQVVLEDVQSHTIFGPAHGKTDHSHNVAVDGLLKRVKDRLHRSHAYLKLASTALFYILFATLLFTQGNVTDAYAMESSIINLIIGQLPTLGTGGYTNSNVGAAGMLKSSNDFYAWLSKAVISNVFTDPICGDGVCDAPDEYPGFSRFGCVADCGNYLQVTPITIDLEDVIGTSQTSLGWNVKNTSIASSDKAGFKFNIYSETMGDFLFAEDQNPTSSPSISTEVPDEIDAYISTVPARNTLSDYEYGDQREYLASSFLITQGIQGYCSTLQGSSDSRCQSLNTLISFEAPF</sequence>
<dbReference type="Proteomes" id="UP000011087">
    <property type="component" value="Unassembled WGS sequence"/>
</dbReference>
<dbReference type="EMBL" id="JH992999">
    <property type="protein sequence ID" value="EKX45447.1"/>
    <property type="molecule type" value="Genomic_DNA"/>
</dbReference>
<evidence type="ECO:0000313" key="3">
    <source>
        <dbReference type="Proteomes" id="UP000011087"/>
    </source>
</evidence>
<reference evidence="3" key="2">
    <citation type="submission" date="2012-11" db="EMBL/GenBank/DDBJ databases">
        <authorList>
            <person name="Kuo A."/>
            <person name="Curtis B.A."/>
            <person name="Tanifuji G."/>
            <person name="Burki F."/>
            <person name="Gruber A."/>
            <person name="Irimia M."/>
            <person name="Maruyama S."/>
            <person name="Arias M.C."/>
            <person name="Ball S.G."/>
            <person name="Gile G.H."/>
            <person name="Hirakawa Y."/>
            <person name="Hopkins J.F."/>
            <person name="Rensing S.A."/>
            <person name="Schmutz J."/>
            <person name="Symeonidi A."/>
            <person name="Elias M."/>
            <person name="Eveleigh R.J."/>
            <person name="Herman E.K."/>
            <person name="Klute M.J."/>
            <person name="Nakayama T."/>
            <person name="Obornik M."/>
            <person name="Reyes-Prieto A."/>
            <person name="Armbrust E.V."/>
            <person name="Aves S.J."/>
            <person name="Beiko R.G."/>
            <person name="Coutinho P."/>
            <person name="Dacks J.B."/>
            <person name="Durnford D.G."/>
            <person name="Fast N.M."/>
            <person name="Green B.R."/>
            <person name="Grisdale C."/>
            <person name="Hempe F."/>
            <person name="Henrissat B."/>
            <person name="Hoppner M.P."/>
            <person name="Ishida K.-I."/>
            <person name="Kim E."/>
            <person name="Koreny L."/>
            <person name="Kroth P.G."/>
            <person name="Liu Y."/>
            <person name="Malik S.-B."/>
            <person name="Maier U.G."/>
            <person name="McRose D."/>
            <person name="Mock T."/>
            <person name="Neilson J.A."/>
            <person name="Onodera N.T."/>
            <person name="Poole A.M."/>
            <person name="Pritham E.J."/>
            <person name="Richards T.A."/>
            <person name="Rocap G."/>
            <person name="Roy S.W."/>
            <person name="Sarai C."/>
            <person name="Schaack S."/>
            <person name="Shirato S."/>
            <person name="Slamovits C.H."/>
            <person name="Spencer D.F."/>
            <person name="Suzuki S."/>
            <person name="Worden A.Z."/>
            <person name="Zauner S."/>
            <person name="Barry K."/>
            <person name="Bell C."/>
            <person name="Bharti A.K."/>
            <person name="Crow J.A."/>
            <person name="Grimwood J."/>
            <person name="Kramer R."/>
            <person name="Lindquist E."/>
            <person name="Lucas S."/>
            <person name="Salamov A."/>
            <person name="McFadden G.I."/>
            <person name="Lane C.E."/>
            <person name="Keeling P.J."/>
            <person name="Gray M.W."/>
            <person name="Grigoriev I.V."/>
            <person name="Archibald J.M."/>
        </authorList>
    </citation>
    <scope>NUCLEOTIDE SEQUENCE</scope>
    <source>
        <strain evidence="3">CCMP2712</strain>
    </source>
</reference>
<dbReference type="HOGENOM" id="CLU_835353_0_0_1"/>
<protein>
    <submittedName>
        <fullName evidence="1 2">Uncharacterized protein</fullName>
    </submittedName>
</protein>
<dbReference type="EnsemblProtists" id="EKX45447">
    <property type="protein sequence ID" value="EKX45447"/>
    <property type="gene ID" value="GUITHDRAFT_108711"/>
</dbReference>
<organism evidence="1">
    <name type="scientific">Guillardia theta (strain CCMP2712)</name>
    <name type="common">Cryptophyte</name>
    <dbReference type="NCBI Taxonomy" id="905079"/>
    <lineage>
        <taxon>Eukaryota</taxon>
        <taxon>Cryptophyceae</taxon>
        <taxon>Pyrenomonadales</taxon>
        <taxon>Geminigeraceae</taxon>
        <taxon>Guillardia</taxon>
    </lineage>
</organism>
<keyword evidence="3" id="KW-1185">Reference proteome</keyword>
<gene>
    <name evidence="1" type="ORF">GUITHDRAFT_108711</name>
</gene>
<name>L1JAW0_GUITC</name>
<dbReference type="RefSeq" id="XP_005832427.1">
    <property type="nucleotide sequence ID" value="XM_005832370.1"/>
</dbReference>
<proteinExistence type="predicted"/>
<dbReference type="KEGG" id="gtt:GUITHDRAFT_108711"/>
<accession>L1JAW0</accession>
<evidence type="ECO:0000313" key="1">
    <source>
        <dbReference type="EMBL" id="EKX45447.1"/>
    </source>
</evidence>
<dbReference type="eggNOG" id="ENOG502S5N2">
    <property type="taxonomic scope" value="Eukaryota"/>
</dbReference>
<dbReference type="OrthoDB" id="537431at2759"/>
<evidence type="ECO:0000313" key="2">
    <source>
        <dbReference type="EnsemblProtists" id="EKX45447"/>
    </source>
</evidence>